<protein>
    <submittedName>
        <fullName evidence="1">Uncharacterized protein</fullName>
    </submittedName>
</protein>
<dbReference type="AlphaFoldDB" id="A0A068RDJ2"/>
<dbReference type="EMBL" id="FR904239">
    <property type="protein sequence ID" value="CDG48900.1"/>
    <property type="molecule type" value="Genomic_DNA"/>
</dbReference>
<reference evidence="1" key="1">
    <citation type="submission" date="2013-06" db="EMBL/GenBank/DDBJ databases">
        <authorList>
            <person name="Mazano-Marin A."/>
        </authorList>
    </citation>
    <scope>NUCLEOTIDE SEQUENCE</scope>
    <source>
        <strain evidence="1">SCt-VLC</strain>
    </source>
</reference>
<sequence length="51" mass="5868">MNLRFIATLVFDEADVLKGKKLCNNHYCELVRRFYAENGSGDLGYMPDMHA</sequence>
<accession>A0A068RDJ2</accession>
<gene>
    <name evidence="1" type="ORF">SCTVLC_2256</name>
</gene>
<proteinExistence type="predicted"/>
<name>A0A068RDJ2_9GAMM</name>
<evidence type="ECO:0000313" key="1">
    <source>
        <dbReference type="EMBL" id="CDG48900.1"/>
    </source>
</evidence>
<organism evidence="1">
    <name type="scientific">Serratia symbiotica SCt-VLC</name>
    <dbReference type="NCBI Taxonomy" id="1347341"/>
    <lineage>
        <taxon>Bacteria</taxon>
        <taxon>Pseudomonadati</taxon>
        <taxon>Pseudomonadota</taxon>
        <taxon>Gammaproteobacteria</taxon>
        <taxon>Enterobacterales</taxon>
        <taxon>Yersiniaceae</taxon>
        <taxon>Serratia</taxon>
        <taxon>Serratia symbiotica</taxon>
    </lineage>
</organism>
<dbReference type="InterPro" id="IPR009624">
    <property type="entry name" value="UPF0253"/>
</dbReference>
<dbReference type="Pfam" id="PF06786">
    <property type="entry name" value="UPF0253"/>
    <property type="match status" value="1"/>
</dbReference>
<reference evidence="1" key="2">
    <citation type="journal article" date="2014" name="Genome Biol. Evol.">
        <title>Settling down: the genome of Serratia symbiotica from the aphid Cinara tujafilina zooms in on the process of accommodation to a cooperative intracellular life.</title>
        <authorList>
            <person name="Manzano-Marin A."/>
            <person name="Latorre A."/>
        </authorList>
    </citation>
    <scope>NUCLEOTIDE SEQUENCE</scope>
    <source>
        <strain evidence="1">SCt-VLC</strain>
    </source>
</reference>